<sequence>MDFSSAAAAHLIAVTGRDLPGLLKTVDPDVTVIMPDGTLLSGKDAVGEFHEEWFSDPDWSMEVTELSRRSDDHTGVLIYDVEYHDLDPDGEPYELSYLLTMVFRRTGDEWLLFHDQNTLR</sequence>
<reference evidence="2 3" key="1">
    <citation type="journal article" date="2013" name="Stand. Genomic Sci.">
        <title>Genomic Encyclopedia of Type Strains, Phase I: The one thousand microbial genomes (KMG-I) project.</title>
        <authorList>
            <person name="Kyrpides N.C."/>
            <person name="Woyke T."/>
            <person name="Eisen J.A."/>
            <person name="Garrity G."/>
            <person name="Lilburn T.G."/>
            <person name="Beck B.J."/>
            <person name="Whitman W.B."/>
            <person name="Hugenholtz P."/>
            <person name="Klenk H.P."/>
        </authorList>
    </citation>
    <scope>NUCLEOTIDE SEQUENCE [LARGE SCALE GENOMIC DNA]</scope>
    <source>
        <strain evidence="2 3">DSM 45044</strain>
    </source>
</reference>
<dbReference type="Pfam" id="PF14534">
    <property type="entry name" value="DUF4440"/>
    <property type="match status" value="1"/>
</dbReference>
<comment type="caution">
    <text evidence="2">The sequence shown here is derived from an EMBL/GenBank/DDBJ whole genome shotgun (WGS) entry which is preliminary data.</text>
</comment>
<dbReference type="AlphaFoldDB" id="A0A562V2M4"/>
<accession>A0A562V2M4</accession>
<evidence type="ECO:0000313" key="2">
    <source>
        <dbReference type="EMBL" id="TWJ12105.1"/>
    </source>
</evidence>
<evidence type="ECO:0000313" key="3">
    <source>
        <dbReference type="Proteomes" id="UP000321617"/>
    </source>
</evidence>
<keyword evidence="2" id="KW-0413">Isomerase</keyword>
<dbReference type="InterPro" id="IPR032710">
    <property type="entry name" value="NTF2-like_dom_sf"/>
</dbReference>
<dbReference type="Proteomes" id="UP000321617">
    <property type="component" value="Unassembled WGS sequence"/>
</dbReference>
<keyword evidence="3" id="KW-1185">Reference proteome</keyword>
<organism evidence="2 3">
    <name type="scientific">Stackebrandtia albiflava</name>
    <dbReference type="NCBI Taxonomy" id="406432"/>
    <lineage>
        <taxon>Bacteria</taxon>
        <taxon>Bacillati</taxon>
        <taxon>Actinomycetota</taxon>
        <taxon>Actinomycetes</taxon>
        <taxon>Glycomycetales</taxon>
        <taxon>Glycomycetaceae</taxon>
        <taxon>Stackebrandtia</taxon>
    </lineage>
</organism>
<name>A0A562V2M4_9ACTN</name>
<dbReference type="SUPFAM" id="SSF54427">
    <property type="entry name" value="NTF2-like"/>
    <property type="match status" value="1"/>
</dbReference>
<dbReference type="RefSeq" id="WP_147138955.1">
    <property type="nucleotide sequence ID" value="NZ_BAABIJ010000002.1"/>
</dbReference>
<dbReference type="InterPro" id="IPR027843">
    <property type="entry name" value="DUF4440"/>
</dbReference>
<protein>
    <submittedName>
        <fullName evidence="2">Ketosteroid isomerase-like protein</fullName>
    </submittedName>
</protein>
<dbReference type="GO" id="GO:0016853">
    <property type="term" value="F:isomerase activity"/>
    <property type="evidence" value="ECO:0007669"/>
    <property type="project" value="UniProtKB-KW"/>
</dbReference>
<feature type="domain" description="DUF4440" evidence="1">
    <location>
        <begin position="8"/>
        <end position="112"/>
    </location>
</feature>
<proteinExistence type="predicted"/>
<dbReference type="EMBL" id="VLLL01000006">
    <property type="protein sequence ID" value="TWJ12105.1"/>
    <property type="molecule type" value="Genomic_DNA"/>
</dbReference>
<dbReference type="OrthoDB" id="129755at2"/>
<gene>
    <name evidence="2" type="ORF">LX16_2853</name>
</gene>
<evidence type="ECO:0000259" key="1">
    <source>
        <dbReference type="Pfam" id="PF14534"/>
    </source>
</evidence>
<dbReference type="Gene3D" id="3.10.450.50">
    <property type="match status" value="1"/>
</dbReference>